<evidence type="ECO:0000313" key="2">
    <source>
        <dbReference type="Proteomes" id="UP000033618"/>
    </source>
</evidence>
<dbReference type="SMART" id="SM00710">
    <property type="entry name" value="PbH1"/>
    <property type="match status" value="4"/>
</dbReference>
<dbReference type="InterPro" id="IPR011050">
    <property type="entry name" value="Pectin_lyase_fold/virulence"/>
</dbReference>
<dbReference type="Proteomes" id="UP000033618">
    <property type="component" value="Unassembled WGS sequence"/>
</dbReference>
<dbReference type="PATRIC" id="fig|28092.6.peg.5753"/>
<dbReference type="EMBL" id="LAQU01000058">
    <property type="protein sequence ID" value="KKB61205.1"/>
    <property type="molecule type" value="Genomic_DNA"/>
</dbReference>
<evidence type="ECO:0000313" key="1">
    <source>
        <dbReference type="EMBL" id="KKB61205.1"/>
    </source>
</evidence>
<gene>
    <name evidence="1" type="ORF">WM40_24460</name>
</gene>
<dbReference type="Gene3D" id="2.160.20.10">
    <property type="entry name" value="Single-stranded right-handed beta-helix, Pectin lyase-like"/>
    <property type="match status" value="1"/>
</dbReference>
<keyword evidence="2" id="KW-1185">Reference proteome</keyword>
<comment type="caution">
    <text evidence="1">The sequence shown here is derived from an EMBL/GenBank/DDBJ whole genome shotgun (WGS) entry which is preliminary data.</text>
</comment>
<accession>A0A0F5JU82</accession>
<reference evidence="1 2" key="1">
    <citation type="submission" date="2015-03" db="EMBL/GenBank/DDBJ databases">
        <title>Draft Genome Sequence of Burkholderia andropogonis type strain ICMP2807, isolated from Sorghum bicolor.</title>
        <authorList>
            <person name="Lopes-Santos L."/>
            <person name="Castro D.B."/>
            <person name="Ottoboni L.M."/>
            <person name="Park D."/>
            <person name="Weirc B.S."/>
            <person name="Destefano S.A."/>
        </authorList>
    </citation>
    <scope>NUCLEOTIDE SEQUENCE [LARGE SCALE GENOMIC DNA]</scope>
    <source>
        <strain evidence="1 2">ICMP2807</strain>
    </source>
</reference>
<sequence length="443" mass="45582">VQNALNDMTGGGTLLIRGTCLVSAALTIAYDGIRIVGSGIISSGFYMTSATADLFVTTTALRSVEFHNFNVWSSVTKTAGSVFNLVNPARFVFNRIFAGDRTTVAAQGSRLYNVLYMAGCDDCLVTGCTFAGFSNYAVAVYGSATAQSELRLTGGTRISVGNIGVLVGGNFGGMYLGEVSVDSCVKDVVISQALSATINREIFLGDMCVLDACSDTCLEVQANGCAILQLTGAWLASAGKYGTPSGNQTCCNILPTNPALRFIASGAHFYNAANTGLAINGCATANISGCQFDYNTTYGINLANSAVTSAAISGGRAFNNGIGINIATGVPAFSVIGMDLTGNSTATAISPALAYNRFIQGCYGYTSYNSGQATLSTSSASTTVTHGLSGTPSINDITLTLLTGTNATWFAITAVTATTFTITASAAATSTVTMAWRAQLPRV</sequence>
<dbReference type="SUPFAM" id="SSF51126">
    <property type="entry name" value="Pectin lyase-like"/>
    <property type="match status" value="1"/>
</dbReference>
<dbReference type="InterPro" id="IPR012334">
    <property type="entry name" value="Pectin_lyas_fold"/>
</dbReference>
<dbReference type="AlphaFoldDB" id="A0A0F5JU82"/>
<organism evidence="1 2">
    <name type="scientific">Robbsia andropogonis</name>
    <dbReference type="NCBI Taxonomy" id="28092"/>
    <lineage>
        <taxon>Bacteria</taxon>
        <taxon>Pseudomonadati</taxon>
        <taxon>Pseudomonadota</taxon>
        <taxon>Betaproteobacteria</taxon>
        <taxon>Burkholderiales</taxon>
        <taxon>Burkholderiaceae</taxon>
        <taxon>Robbsia</taxon>
    </lineage>
</organism>
<name>A0A0F5JU82_9BURK</name>
<dbReference type="STRING" id="28092.WM40_24460"/>
<proteinExistence type="predicted"/>
<dbReference type="InterPro" id="IPR006626">
    <property type="entry name" value="PbH1"/>
</dbReference>
<feature type="non-terminal residue" evidence="1">
    <location>
        <position position="1"/>
    </location>
</feature>
<protein>
    <submittedName>
        <fullName evidence="1">Uncharacterized protein</fullName>
    </submittedName>
</protein>
<dbReference type="RefSeq" id="WP_046154259.1">
    <property type="nucleotide sequence ID" value="NZ_LAQU01000058.1"/>
</dbReference>